<gene>
    <name evidence="1" type="ORF">GMOD_00000546</name>
</gene>
<evidence type="ECO:0000313" key="1">
    <source>
        <dbReference type="EMBL" id="RMZ70455.1"/>
    </source>
</evidence>
<dbReference type="Proteomes" id="UP000265663">
    <property type="component" value="Unassembled WGS sequence"/>
</dbReference>
<name>A0A3M7M7K6_9PLEO</name>
<proteinExistence type="predicted"/>
<organism evidence="1 2">
    <name type="scientific">Pyrenophora seminiperda CCB06</name>
    <dbReference type="NCBI Taxonomy" id="1302712"/>
    <lineage>
        <taxon>Eukaryota</taxon>
        <taxon>Fungi</taxon>
        <taxon>Dikarya</taxon>
        <taxon>Ascomycota</taxon>
        <taxon>Pezizomycotina</taxon>
        <taxon>Dothideomycetes</taxon>
        <taxon>Pleosporomycetidae</taxon>
        <taxon>Pleosporales</taxon>
        <taxon>Pleosporineae</taxon>
        <taxon>Pleosporaceae</taxon>
        <taxon>Pyrenophora</taxon>
    </lineage>
</organism>
<accession>A0A3M7M7K6</accession>
<evidence type="ECO:0000313" key="2">
    <source>
        <dbReference type="Proteomes" id="UP000265663"/>
    </source>
</evidence>
<protein>
    <submittedName>
        <fullName evidence="1">Uncharacterized protein</fullName>
    </submittedName>
</protein>
<reference evidence="1 2" key="1">
    <citation type="journal article" date="2014" name="PLoS ONE">
        <title>De novo Genome Assembly of the Fungal Plant Pathogen Pyrenophora semeniperda.</title>
        <authorList>
            <person name="Soliai M.M."/>
            <person name="Meyer S.E."/>
            <person name="Udall J.A."/>
            <person name="Elzinga D.E."/>
            <person name="Hermansen R.A."/>
            <person name="Bodily P.M."/>
            <person name="Hart A.A."/>
            <person name="Coleman C.E."/>
        </authorList>
    </citation>
    <scope>NUCLEOTIDE SEQUENCE [LARGE SCALE GENOMIC DNA]</scope>
    <source>
        <strain evidence="1 2">CCB06</strain>
        <tissue evidence="1">Mycelium</tissue>
    </source>
</reference>
<sequence length="10" mass="1121">MQQFLVSGLV</sequence>
<dbReference type="EMBL" id="KE747824">
    <property type="protein sequence ID" value="RMZ70455.1"/>
    <property type="molecule type" value="Genomic_DNA"/>
</dbReference>
<keyword evidence="2" id="KW-1185">Reference proteome</keyword>